<proteinExistence type="predicted"/>
<feature type="chain" id="PRO_5040434833" evidence="1">
    <location>
        <begin position="34"/>
        <end position="59"/>
    </location>
</feature>
<evidence type="ECO:0000313" key="2">
    <source>
        <dbReference type="EMBL" id="KAG1814640.1"/>
    </source>
</evidence>
<reference evidence="2" key="1">
    <citation type="journal article" date="2020" name="New Phytol.">
        <title>Comparative genomics reveals dynamic genome evolution in host specialist ectomycorrhizal fungi.</title>
        <authorList>
            <person name="Lofgren L.A."/>
            <person name="Nguyen N.H."/>
            <person name="Vilgalys R."/>
            <person name="Ruytinx J."/>
            <person name="Liao H.L."/>
            <person name="Branco S."/>
            <person name="Kuo A."/>
            <person name="LaButti K."/>
            <person name="Lipzen A."/>
            <person name="Andreopoulos W."/>
            <person name="Pangilinan J."/>
            <person name="Riley R."/>
            <person name="Hundley H."/>
            <person name="Na H."/>
            <person name="Barry K."/>
            <person name="Grigoriev I.V."/>
            <person name="Stajich J.E."/>
            <person name="Kennedy P.G."/>
        </authorList>
    </citation>
    <scope>NUCLEOTIDE SEQUENCE</scope>
    <source>
        <strain evidence="2">MN1</strain>
    </source>
</reference>
<dbReference type="AlphaFoldDB" id="A0A9P7JC74"/>
<gene>
    <name evidence="2" type="ORF">BJ212DRAFT_1361072</name>
</gene>
<keyword evidence="1" id="KW-0732">Signal</keyword>
<sequence>TRSKCTGVSTVLTQPLTLCALLQCLIGMRQILGSGPMDIIPRFVDASMSRTSVRAPVYH</sequence>
<keyword evidence="3" id="KW-1185">Reference proteome</keyword>
<dbReference type="GeneID" id="64629917"/>
<protein>
    <submittedName>
        <fullName evidence="2">Uncharacterized protein</fullName>
    </submittedName>
</protein>
<comment type="caution">
    <text evidence="2">The sequence shown here is derived from an EMBL/GenBank/DDBJ whole genome shotgun (WGS) entry which is preliminary data.</text>
</comment>
<dbReference type="EMBL" id="JABBWG010000020">
    <property type="protein sequence ID" value="KAG1814640.1"/>
    <property type="molecule type" value="Genomic_DNA"/>
</dbReference>
<feature type="signal peptide" evidence="1">
    <location>
        <begin position="1"/>
        <end position="33"/>
    </location>
</feature>
<name>A0A9P7JC74_9AGAM</name>
<accession>A0A9P7JC74</accession>
<evidence type="ECO:0000256" key="1">
    <source>
        <dbReference type="SAM" id="SignalP"/>
    </source>
</evidence>
<organism evidence="2 3">
    <name type="scientific">Suillus subaureus</name>
    <dbReference type="NCBI Taxonomy" id="48587"/>
    <lineage>
        <taxon>Eukaryota</taxon>
        <taxon>Fungi</taxon>
        <taxon>Dikarya</taxon>
        <taxon>Basidiomycota</taxon>
        <taxon>Agaricomycotina</taxon>
        <taxon>Agaricomycetes</taxon>
        <taxon>Agaricomycetidae</taxon>
        <taxon>Boletales</taxon>
        <taxon>Suillineae</taxon>
        <taxon>Suillaceae</taxon>
        <taxon>Suillus</taxon>
    </lineage>
</organism>
<dbReference type="RefSeq" id="XP_041191976.1">
    <property type="nucleotide sequence ID" value="XM_041335900.1"/>
</dbReference>
<feature type="non-terminal residue" evidence="2">
    <location>
        <position position="1"/>
    </location>
</feature>
<evidence type="ECO:0000313" key="3">
    <source>
        <dbReference type="Proteomes" id="UP000807769"/>
    </source>
</evidence>
<dbReference type="Proteomes" id="UP000807769">
    <property type="component" value="Unassembled WGS sequence"/>
</dbReference>
<feature type="non-terminal residue" evidence="2">
    <location>
        <position position="59"/>
    </location>
</feature>